<evidence type="ECO:0000313" key="1">
    <source>
        <dbReference type="EMBL" id="EID72183.1"/>
    </source>
</evidence>
<proteinExistence type="predicted"/>
<accession>I0W717</accession>
<organism evidence="1 2">
    <name type="scientific">Imtechella halotolerans K1</name>
    <dbReference type="NCBI Taxonomy" id="946077"/>
    <lineage>
        <taxon>Bacteria</taxon>
        <taxon>Pseudomonadati</taxon>
        <taxon>Bacteroidota</taxon>
        <taxon>Flavobacteriia</taxon>
        <taxon>Flavobacteriales</taxon>
        <taxon>Flavobacteriaceae</taxon>
        <taxon>Imtechella</taxon>
    </lineage>
</organism>
<comment type="caution">
    <text evidence="1">The sequence shown here is derived from an EMBL/GenBank/DDBJ whole genome shotgun (WGS) entry which is preliminary data.</text>
</comment>
<reference evidence="1 2" key="1">
    <citation type="journal article" date="2012" name="J. Bacteriol.">
        <title>Genome Sequence of the Halotolerant Bacterium Imtechella halotolerans K1T.</title>
        <authorList>
            <person name="Kumar S."/>
            <person name="Vikram S."/>
            <person name="Subramanian S."/>
            <person name="Raghava G.P."/>
            <person name="Pinnaka A.K."/>
        </authorList>
    </citation>
    <scope>NUCLEOTIDE SEQUENCE [LARGE SCALE GENOMIC DNA]</scope>
    <source>
        <strain evidence="1 2">K1</strain>
    </source>
</reference>
<dbReference type="EMBL" id="AJJU01000037">
    <property type="protein sequence ID" value="EID72183.1"/>
    <property type="molecule type" value="Genomic_DNA"/>
</dbReference>
<gene>
    <name evidence="1" type="ORF">W5A_11786</name>
</gene>
<dbReference type="AlphaFoldDB" id="I0W717"/>
<sequence>MRISFTLVLAIIFTFTAYTQKIQDSKKVTPLVIPAVPKANSSLLILPSDKSKASPLELPKKELQFPGTNDLVQRKWDVRTPGANMQKGEDYSAIKGNQYLGDFKSNSSKLKIVYRDHQYVDGDRVNVYVNEQLVAGDVFLDASFKGIEVELKPGFNTIEFEALNQGSSGPNTAELRVYDDTGKLISGKQWMLATGYRANMIVVKD</sequence>
<dbReference type="Proteomes" id="UP000005938">
    <property type="component" value="Unassembled WGS sequence"/>
</dbReference>
<dbReference type="eggNOG" id="ENOG5032TAN">
    <property type="taxonomic scope" value="Bacteria"/>
</dbReference>
<dbReference type="PATRIC" id="fig|946077.3.peg.2376"/>
<dbReference type="STRING" id="946077.W5A_11786"/>
<protein>
    <submittedName>
        <fullName evidence="1">Secreted protein</fullName>
    </submittedName>
</protein>
<dbReference type="RefSeq" id="WP_008240924.1">
    <property type="nucleotide sequence ID" value="NZ_AJJU01000037.1"/>
</dbReference>
<name>I0W717_9FLAO</name>
<dbReference type="OrthoDB" id="1148517at2"/>
<evidence type="ECO:0000313" key="2">
    <source>
        <dbReference type="Proteomes" id="UP000005938"/>
    </source>
</evidence>
<keyword evidence="2" id="KW-1185">Reference proteome</keyword>